<feature type="domain" description="Phosphomannose isomerase type I catalytic" evidence="5">
    <location>
        <begin position="6"/>
        <end position="114"/>
    </location>
</feature>
<dbReference type="KEGG" id="ptq:P700755_000657"/>
<dbReference type="InterPro" id="IPR014710">
    <property type="entry name" value="RmlC-like_jellyroll"/>
</dbReference>
<dbReference type="InterPro" id="IPR011051">
    <property type="entry name" value="RmlC_Cupin_sf"/>
</dbReference>
<gene>
    <name evidence="6" type="ordered locus">P700755_000657</name>
</gene>
<dbReference type="GO" id="GO:0005975">
    <property type="term" value="P:carbohydrate metabolic process"/>
    <property type="evidence" value="ECO:0007669"/>
    <property type="project" value="InterPro"/>
</dbReference>
<reference evidence="6" key="1">
    <citation type="submission" date="2006-03" db="EMBL/GenBank/DDBJ databases">
        <authorList>
            <person name="Bowman J."/>
            <person name="Ferriera S."/>
            <person name="Johnson J."/>
            <person name="Kravitz S."/>
            <person name="Halpern A."/>
            <person name="Remington K."/>
            <person name="Beeson K."/>
            <person name="Tran B."/>
            <person name="Rogers Y.-H."/>
            <person name="Friedman R."/>
            <person name="Venter J.C."/>
        </authorList>
    </citation>
    <scope>NUCLEOTIDE SEQUENCE [LARGE SCALE GENOMIC DNA]</scope>
    <source>
        <strain evidence="6">ATCC 700755</strain>
    </source>
</reference>
<proteinExistence type="predicted"/>
<dbReference type="Pfam" id="PF20511">
    <property type="entry name" value="PMI_typeI_cat"/>
    <property type="match status" value="1"/>
</dbReference>
<keyword evidence="2 3" id="KW-0862">Zinc</keyword>
<dbReference type="InterPro" id="IPR046457">
    <property type="entry name" value="PMI_typeI_cat"/>
</dbReference>
<feature type="binding site" evidence="3">
    <location>
        <position position="177"/>
    </location>
    <ligand>
        <name>Zn(2+)</name>
        <dbReference type="ChEBI" id="CHEBI:29105"/>
    </ligand>
</feature>
<dbReference type="PIRSF" id="PIRSF036894">
    <property type="entry name" value="PMI_Firm_short"/>
    <property type="match status" value="1"/>
</dbReference>
<dbReference type="STRING" id="313595.P700755_000657"/>
<keyword evidence="6" id="KW-0413">Isomerase</keyword>
<evidence type="ECO:0000256" key="3">
    <source>
        <dbReference type="PIRSR" id="PIRSR036894-1"/>
    </source>
</evidence>
<accession>K4ICS4</accession>
<dbReference type="Proteomes" id="UP000008514">
    <property type="component" value="Chromosome"/>
</dbReference>
<dbReference type="GO" id="GO:0004476">
    <property type="term" value="F:mannose-6-phosphate isomerase activity"/>
    <property type="evidence" value="ECO:0007669"/>
    <property type="project" value="InterPro"/>
</dbReference>
<evidence type="ECO:0000313" key="6">
    <source>
        <dbReference type="EMBL" id="AFU67673.1"/>
    </source>
</evidence>
<comment type="cofactor">
    <cofactor evidence="3">
        <name>Zn(2+)</name>
        <dbReference type="ChEBI" id="CHEBI:29105"/>
    </cofactor>
    <text evidence="3">Binds 1 zinc ion per subunit.</text>
</comment>
<dbReference type="InterPro" id="IPR014628">
    <property type="entry name" value="Man6P_isomerase_Firm_short"/>
</dbReference>
<dbReference type="eggNOG" id="COG1482">
    <property type="taxonomic scope" value="Bacteria"/>
</dbReference>
<reference evidence="6" key="2">
    <citation type="submission" date="2012-09" db="EMBL/GenBank/DDBJ databases">
        <title>The complete sequence of Psychroflexus torquis an extreme psychrophile from sea-ice that is stimulated by light.</title>
        <authorList>
            <person name="Feng S."/>
            <person name="Powell S.M."/>
            <person name="Bowman J.P."/>
        </authorList>
    </citation>
    <scope>NUCLEOTIDE SEQUENCE [LARGE SCALE GENOMIC DNA]</scope>
    <source>
        <strain evidence="6">ATCC 700755</strain>
    </source>
</reference>
<dbReference type="EMBL" id="CP003879">
    <property type="protein sequence ID" value="AFU67673.1"/>
    <property type="molecule type" value="Genomic_DNA"/>
</dbReference>
<evidence type="ECO:0000256" key="4">
    <source>
        <dbReference type="PIRSR" id="PIRSR036894-2"/>
    </source>
</evidence>
<evidence type="ECO:0000256" key="2">
    <source>
        <dbReference type="ARBA" id="ARBA00022833"/>
    </source>
</evidence>
<sequence>MLYPLKFKPILKEKIWGGNKLKCKYKGDLSQKQIGESWEISGVEGDISIVQNGALAGKTLNQLISEFKTELVGETVFEKFNGEFPILIKFIEAQENLSVQLHPSDTLAKKRHNSFGKTEMWYITEAESNAELIVGFKESITIDRYKDILAKGQLEDVLNKIKVEEGEVFFIKPGLVHAIGAGVTLAEIQQTSDVTYRLYDWLRVDKQGRSRELHTDLALDAIDFQVNSDYKIEYDSIFNSKVSLVDSPYFKTNFLEINQRITLDYSSVDSFVIYMNVGTQIAELTHDKNLFVLFPMETILLPACIKKIEFKSSGTKLLEISI</sequence>
<dbReference type="InterPro" id="IPR051804">
    <property type="entry name" value="Carb_Metab_Reg_Kinase/Isom"/>
</dbReference>
<feature type="active site" evidence="4">
    <location>
        <position position="197"/>
    </location>
</feature>
<feature type="binding site" evidence="3">
    <location>
        <position position="102"/>
    </location>
    <ligand>
        <name>Zn(2+)</name>
        <dbReference type="ChEBI" id="CHEBI:29105"/>
    </ligand>
</feature>
<name>K4ICS4_PSYTT</name>
<dbReference type="HOGENOM" id="CLU_020529_0_1_10"/>
<keyword evidence="1 3" id="KW-0479">Metal-binding</keyword>
<evidence type="ECO:0000256" key="1">
    <source>
        <dbReference type="ARBA" id="ARBA00022723"/>
    </source>
</evidence>
<organism evidence="6 7">
    <name type="scientific">Psychroflexus torquis (strain ATCC 700755 / CIP 106069 / ACAM 623)</name>
    <dbReference type="NCBI Taxonomy" id="313595"/>
    <lineage>
        <taxon>Bacteria</taxon>
        <taxon>Pseudomonadati</taxon>
        <taxon>Bacteroidota</taxon>
        <taxon>Flavobacteriia</taxon>
        <taxon>Flavobacteriales</taxon>
        <taxon>Flavobacteriaceae</taxon>
        <taxon>Psychroflexus</taxon>
    </lineage>
</organism>
<dbReference type="PANTHER" id="PTHR42742:SF3">
    <property type="entry name" value="FRUCTOKINASE"/>
    <property type="match status" value="1"/>
</dbReference>
<evidence type="ECO:0000313" key="7">
    <source>
        <dbReference type="Proteomes" id="UP000008514"/>
    </source>
</evidence>
<feature type="binding site" evidence="3">
    <location>
        <position position="119"/>
    </location>
    <ligand>
        <name>Zn(2+)</name>
        <dbReference type="ChEBI" id="CHEBI:29105"/>
    </ligand>
</feature>
<dbReference type="PANTHER" id="PTHR42742">
    <property type="entry name" value="TRANSCRIPTIONAL REPRESSOR MPRA"/>
    <property type="match status" value="1"/>
</dbReference>
<evidence type="ECO:0000259" key="5">
    <source>
        <dbReference type="Pfam" id="PF20511"/>
    </source>
</evidence>
<dbReference type="AlphaFoldDB" id="K4ICS4"/>
<dbReference type="GO" id="GO:0008270">
    <property type="term" value="F:zinc ion binding"/>
    <property type="evidence" value="ECO:0007669"/>
    <property type="project" value="InterPro"/>
</dbReference>
<keyword evidence="7" id="KW-1185">Reference proteome</keyword>
<dbReference type="SUPFAM" id="SSF51182">
    <property type="entry name" value="RmlC-like cupins"/>
    <property type="match status" value="1"/>
</dbReference>
<protein>
    <submittedName>
        <fullName evidence="6">Mannose-6-phosphate isomerase</fullName>
    </submittedName>
</protein>
<dbReference type="Gene3D" id="2.60.120.10">
    <property type="entry name" value="Jelly Rolls"/>
    <property type="match status" value="2"/>
</dbReference>
<dbReference type="OrthoDB" id="9808275at2"/>
<dbReference type="CDD" id="cd07010">
    <property type="entry name" value="cupin_PMI_type_I_N_bac"/>
    <property type="match status" value="1"/>
</dbReference>
<dbReference type="RefSeq" id="WP_015023290.1">
    <property type="nucleotide sequence ID" value="NC_018721.1"/>
</dbReference>